<reference evidence="1" key="1">
    <citation type="submission" date="2020-08" db="EMBL/GenBank/DDBJ databases">
        <title>Multicomponent nature underlies the extraordinary mechanical properties of spider dragline silk.</title>
        <authorList>
            <person name="Kono N."/>
            <person name="Nakamura H."/>
            <person name="Mori M."/>
            <person name="Yoshida Y."/>
            <person name="Ohtoshi R."/>
            <person name="Malay A.D."/>
            <person name="Moran D.A.P."/>
            <person name="Tomita M."/>
            <person name="Numata K."/>
            <person name="Arakawa K."/>
        </authorList>
    </citation>
    <scope>NUCLEOTIDE SEQUENCE</scope>
</reference>
<keyword evidence="2" id="KW-1185">Reference proteome</keyword>
<proteinExistence type="predicted"/>
<organism evidence="1 2">
    <name type="scientific">Trichonephila inaurata madagascariensis</name>
    <dbReference type="NCBI Taxonomy" id="2747483"/>
    <lineage>
        <taxon>Eukaryota</taxon>
        <taxon>Metazoa</taxon>
        <taxon>Ecdysozoa</taxon>
        <taxon>Arthropoda</taxon>
        <taxon>Chelicerata</taxon>
        <taxon>Arachnida</taxon>
        <taxon>Araneae</taxon>
        <taxon>Araneomorphae</taxon>
        <taxon>Entelegynae</taxon>
        <taxon>Araneoidea</taxon>
        <taxon>Nephilidae</taxon>
        <taxon>Trichonephila</taxon>
        <taxon>Trichonephila inaurata</taxon>
    </lineage>
</organism>
<evidence type="ECO:0000313" key="1">
    <source>
        <dbReference type="EMBL" id="GFS50286.1"/>
    </source>
</evidence>
<sequence>MSSLHIPMLHTSQIRLITPNRQRDSLYTVSNKPNLSKLSYKSMIEIHLRKEDSMAPVKAIQRTRKPSITAARTSTNSTRAFNFWI</sequence>
<protein>
    <submittedName>
        <fullName evidence="1">Uncharacterized protein</fullName>
    </submittedName>
</protein>
<dbReference type="AlphaFoldDB" id="A0A8X6KHY7"/>
<dbReference type="Proteomes" id="UP000886998">
    <property type="component" value="Unassembled WGS sequence"/>
</dbReference>
<comment type="caution">
    <text evidence="1">The sequence shown here is derived from an EMBL/GenBank/DDBJ whole genome shotgun (WGS) entry which is preliminary data.</text>
</comment>
<gene>
    <name evidence="1" type="ORF">TNIN_220861</name>
</gene>
<dbReference type="EMBL" id="BMAV01026430">
    <property type="protein sequence ID" value="GFS50286.1"/>
    <property type="molecule type" value="Genomic_DNA"/>
</dbReference>
<name>A0A8X6KHY7_9ARAC</name>
<evidence type="ECO:0000313" key="2">
    <source>
        <dbReference type="Proteomes" id="UP000886998"/>
    </source>
</evidence>
<accession>A0A8X6KHY7</accession>